<sequence>MFQWRWLGDEERDLSGLERQVDGLTGRLIISEAKRSDAGRYECAVDNGVPPAVRADARLIVRFKPEIQKGVHLSKVAVPGDGKSSTGLVCKAEGIPTVSFSWAKNGVTLDFKNPRYSVQTSHEQWVHTSTLIIANVSAVHDYAIFTCTATNSLGLDTFSIHLVSTSRPDPPSDLKVLSFKQNSVTLGWSAGFDGGLEQKFRVRYRWSGVDSYMYVDVFPPQSLVFTITGLKGSTTYNFSVNAINVLGDSDYADGDAVITVTTQEDLQLEPPKPEPTPAPPQADAFAWTPYLFAAMGGGGALIIISNAGLVCCLVRRHRMRTKEGKPLNTDGELINTHAKKTLLIDSGSETGSSVYQAGYEDWYGDPDVHEYEEIQGVYPPSSRSRWPPGVMKYEIPVSMEAGKD</sequence>
<dbReference type="PANTHER" id="PTHR44170:SF6">
    <property type="entry name" value="CONTACTIN"/>
    <property type="match status" value="1"/>
</dbReference>
<proteinExistence type="predicted"/>
<keyword evidence="4" id="KW-0472">Membrane</keyword>
<feature type="domain" description="Fibronectin type-III" evidence="6">
    <location>
        <begin position="170"/>
        <end position="265"/>
    </location>
</feature>
<dbReference type="InterPro" id="IPR036179">
    <property type="entry name" value="Ig-like_dom_sf"/>
</dbReference>
<dbReference type="InterPro" id="IPR003598">
    <property type="entry name" value="Ig_sub2"/>
</dbReference>
<keyword evidence="4" id="KW-1133">Transmembrane helix</keyword>
<dbReference type="InterPro" id="IPR013098">
    <property type="entry name" value="Ig_I-set"/>
</dbReference>
<feature type="domain" description="Ig-like" evidence="5">
    <location>
        <begin position="1"/>
        <end position="60"/>
    </location>
</feature>
<feature type="transmembrane region" description="Helical" evidence="4">
    <location>
        <begin position="290"/>
        <end position="314"/>
    </location>
</feature>
<dbReference type="CDD" id="cd00063">
    <property type="entry name" value="FN3"/>
    <property type="match status" value="1"/>
</dbReference>
<evidence type="ECO:0000259" key="5">
    <source>
        <dbReference type="PROSITE" id="PS50835"/>
    </source>
</evidence>
<gene>
    <name evidence="7" type="ORF">AB205_0126940</name>
</gene>
<evidence type="ECO:0000313" key="7">
    <source>
        <dbReference type="EMBL" id="PIO22419.1"/>
    </source>
</evidence>
<dbReference type="EMBL" id="KV945881">
    <property type="protein sequence ID" value="PIO22419.1"/>
    <property type="molecule type" value="Genomic_DNA"/>
</dbReference>
<dbReference type="Gene3D" id="2.60.40.10">
    <property type="entry name" value="Immunoglobulins"/>
    <property type="match status" value="3"/>
</dbReference>
<dbReference type="AlphaFoldDB" id="A0A2G9R3I2"/>
<dbReference type="InterPro" id="IPR013783">
    <property type="entry name" value="Ig-like_fold"/>
</dbReference>
<dbReference type="Pfam" id="PF00041">
    <property type="entry name" value="fn3"/>
    <property type="match status" value="1"/>
</dbReference>
<keyword evidence="8" id="KW-1185">Reference proteome</keyword>
<dbReference type="FunFam" id="2.60.40.10:FF:000719">
    <property type="entry name" value="nephrin isoform X1"/>
    <property type="match status" value="1"/>
</dbReference>
<evidence type="ECO:0000256" key="3">
    <source>
        <dbReference type="ARBA" id="ARBA00023319"/>
    </source>
</evidence>
<keyword evidence="2" id="KW-1015">Disulfide bond</keyword>
<evidence type="ECO:0000313" key="8">
    <source>
        <dbReference type="Proteomes" id="UP000228934"/>
    </source>
</evidence>
<dbReference type="SUPFAM" id="SSF48726">
    <property type="entry name" value="Immunoglobulin"/>
    <property type="match status" value="2"/>
</dbReference>
<protein>
    <recommendedName>
        <fullName evidence="9">Nephrin</fullName>
    </recommendedName>
</protein>
<dbReference type="PANTHER" id="PTHR44170">
    <property type="entry name" value="PROTEIN SIDEKICK"/>
    <property type="match status" value="1"/>
</dbReference>
<feature type="domain" description="Ig-like" evidence="5">
    <location>
        <begin position="65"/>
        <end position="159"/>
    </location>
</feature>
<dbReference type="PROSITE" id="PS50853">
    <property type="entry name" value="FN3"/>
    <property type="match status" value="1"/>
</dbReference>
<dbReference type="Pfam" id="PF07679">
    <property type="entry name" value="I-set"/>
    <property type="match status" value="1"/>
</dbReference>
<dbReference type="Proteomes" id="UP000228934">
    <property type="component" value="Unassembled WGS sequence"/>
</dbReference>
<keyword evidence="1" id="KW-0677">Repeat</keyword>
<evidence type="ECO:0008006" key="9">
    <source>
        <dbReference type="Google" id="ProtNLM"/>
    </source>
</evidence>
<dbReference type="PROSITE" id="PS50835">
    <property type="entry name" value="IG_LIKE"/>
    <property type="match status" value="2"/>
</dbReference>
<keyword evidence="3" id="KW-0393">Immunoglobulin domain</keyword>
<name>A0A2G9R3I2_AQUCT</name>
<dbReference type="InterPro" id="IPR036116">
    <property type="entry name" value="FN3_sf"/>
</dbReference>
<keyword evidence="4" id="KW-0812">Transmembrane</keyword>
<evidence type="ECO:0000256" key="1">
    <source>
        <dbReference type="ARBA" id="ARBA00022737"/>
    </source>
</evidence>
<dbReference type="SUPFAM" id="SSF49265">
    <property type="entry name" value="Fibronectin type III"/>
    <property type="match status" value="1"/>
</dbReference>
<evidence type="ECO:0000256" key="4">
    <source>
        <dbReference type="SAM" id="Phobius"/>
    </source>
</evidence>
<dbReference type="GO" id="GO:0098609">
    <property type="term" value="P:cell-cell adhesion"/>
    <property type="evidence" value="ECO:0007669"/>
    <property type="project" value="TreeGrafter"/>
</dbReference>
<organism evidence="7 8">
    <name type="scientific">Aquarana catesbeiana</name>
    <name type="common">American bullfrog</name>
    <name type="synonym">Rana catesbeiana</name>
    <dbReference type="NCBI Taxonomy" id="8400"/>
    <lineage>
        <taxon>Eukaryota</taxon>
        <taxon>Metazoa</taxon>
        <taxon>Chordata</taxon>
        <taxon>Craniata</taxon>
        <taxon>Vertebrata</taxon>
        <taxon>Euteleostomi</taxon>
        <taxon>Amphibia</taxon>
        <taxon>Batrachia</taxon>
        <taxon>Anura</taxon>
        <taxon>Neobatrachia</taxon>
        <taxon>Ranoidea</taxon>
        <taxon>Ranidae</taxon>
        <taxon>Aquarana</taxon>
    </lineage>
</organism>
<accession>A0A2G9R3I2</accession>
<dbReference type="OrthoDB" id="10028801at2759"/>
<dbReference type="SMART" id="SM00060">
    <property type="entry name" value="FN3"/>
    <property type="match status" value="1"/>
</dbReference>
<evidence type="ECO:0000259" key="6">
    <source>
        <dbReference type="PROSITE" id="PS50853"/>
    </source>
</evidence>
<dbReference type="SMART" id="SM00408">
    <property type="entry name" value="IGc2"/>
    <property type="match status" value="1"/>
</dbReference>
<dbReference type="InterPro" id="IPR003961">
    <property type="entry name" value="FN3_dom"/>
</dbReference>
<evidence type="ECO:0000256" key="2">
    <source>
        <dbReference type="ARBA" id="ARBA00023157"/>
    </source>
</evidence>
<reference evidence="8" key="1">
    <citation type="journal article" date="2017" name="Nat. Commun.">
        <title>The North American bullfrog draft genome provides insight into hormonal regulation of long noncoding RNA.</title>
        <authorList>
            <person name="Hammond S.A."/>
            <person name="Warren R.L."/>
            <person name="Vandervalk B.P."/>
            <person name="Kucuk E."/>
            <person name="Khan H."/>
            <person name="Gibb E.A."/>
            <person name="Pandoh P."/>
            <person name="Kirk H."/>
            <person name="Zhao Y."/>
            <person name="Jones M."/>
            <person name="Mungall A.J."/>
            <person name="Coope R."/>
            <person name="Pleasance S."/>
            <person name="Moore R.A."/>
            <person name="Holt R.A."/>
            <person name="Round J.M."/>
            <person name="Ohora S."/>
            <person name="Walle B.V."/>
            <person name="Veldhoen N."/>
            <person name="Helbing C.C."/>
            <person name="Birol I."/>
        </authorList>
    </citation>
    <scope>NUCLEOTIDE SEQUENCE [LARGE SCALE GENOMIC DNA]</scope>
</reference>
<dbReference type="GO" id="GO:0016020">
    <property type="term" value="C:membrane"/>
    <property type="evidence" value="ECO:0007669"/>
    <property type="project" value="UniProtKB-SubCell"/>
</dbReference>
<dbReference type="InterPro" id="IPR007110">
    <property type="entry name" value="Ig-like_dom"/>
</dbReference>